<protein>
    <submittedName>
        <fullName evidence="10">Multiple sugar transport system permease protein</fullName>
    </submittedName>
</protein>
<dbReference type="InterPro" id="IPR035906">
    <property type="entry name" value="MetI-like_sf"/>
</dbReference>
<feature type="compositionally biased region" description="Low complexity" evidence="7">
    <location>
        <begin position="13"/>
        <end position="27"/>
    </location>
</feature>
<evidence type="ECO:0000256" key="8">
    <source>
        <dbReference type="SAM" id="Phobius"/>
    </source>
</evidence>
<evidence type="ECO:0000256" key="2">
    <source>
        <dbReference type="ARBA" id="ARBA00022448"/>
    </source>
</evidence>
<dbReference type="PANTHER" id="PTHR30193:SF41">
    <property type="entry name" value="DIACETYLCHITOBIOSE UPTAKE SYSTEM PERMEASE PROTEIN NGCF"/>
    <property type="match status" value="1"/>
</dbReference>
<dbReference type="SUPFAM" id="SSF161098">
    <property type="entry name" value="MetI-like"/>
    <property type="match status" value="1"/>
</dbReference>
<keyword evidence="4 8" id="KW-0812">Transmembrane</keyword>
<dbReference type="InterPro" id="IPR000515">
    <property type="entry name" value="MetI-like"/>
</dbReference>
<feature type="region of interest" description="Disordered" evidence="7">
    <location>
        <begin position="1"/>
        <end position="40"/>
    </location>
</feature>
<feature type="transmembrane region" description="Helical" evidence="8">
    <location>
        <begin position="47"/>
        <end position="72"/>
    </location>
</feature>
<organism evidence="10 11">
    <name type="scientific">Agromyces flavus</name>
    <dbReference type="NCBI Taxonomy" id="589382"/>
    <lineage>
        <taxon>Bacteria</taxon>
        <taxon>Bacillati</taxon>
        <taxon>Actinomycetota</taxon>
        <taxon>Actinomycetes</taxon>
        <taxon>Micrococcales</taxon>
        <taxon>Microbacteriaceae</taxon>
        <taxon>Agromyces</taxon>
    </lineage>
</organism>
<evidence type="ECO:0000256" key="7">
    <source>
        <dbReference type="SAM" id="MobiDB-lite"/>
    </source>
</evidence>
<feature type="domain" description="ABC transmembrane type-1" evidence="9">
    <location>
        <begin position="100"/>
        <end position="316"/>
    </location>
</feature>
<keyword evidence="10" id="KW-0762">Sugar transport</keyword>
<feature type="compositionally biased region" description="Polar residues" evidence="7">
    <location>
        <begin position="1"/>
        <end position="12"/>
    </location>
</feature>
<dbReference type="InterPro" id="IPR051393">
    <property type="entry name" value="ABC_transporter_permease"/>
</dbReference>
<accession>A0A1H1W9Y0</accession>
<dbReference type="STRING" id="589382.SAMN04489721_2198"/>
<dbReference type="GO" id="GO:0005886">
    <property type="term" value="C:plasma membrane"/>
    <property type="evidence" value="ECO:0007669"/>
    <property type="project" value="UniProtKB-SubCell"/>
</dbReference>
<dbReference type="PANTHER" id="PTHR30193">
    <property type="entry name" value="ABC TRANSPORTER PERMEASE PROTEIN"/>
    <property type="match status" value="1"/>
</dbReference>
<evidence type="ECO:0000256" key="6">
    <source>
        <dbReference type="ARBA" id="ARBA00023136"/>
    </source>
</evidence>
<reference evidence="11" key="1">
    <citation type="submission" date="2016-10" db="EMBL/GenBank/DDBJ databases">
        <authorList>
            <person name="Varghese N."/>
            <person name="Submissions S."/>
        </authorList>
    </citation>
    <scope>NUCLEOTIDE SEQUENCE [LARGE SCALE GENOMIC DNA]</scope>
    <source>
        <strain evidence="11">CPCC 202695</strain>
    </source>
</reference>
<comment type="subcellular location">
    <subcellularLocation>
        <location evidence="1">Cell membrane</location>
        <topology evidence="1">Multi-pass membrane protein</topology>
    </subcellularLocation>
</comment>
<evidence type="ECO:0000256" key="5">
    <source>
        <dbReference type="ARBA" id="ARBA00022989"/>
    </source>
</evidence>
<keyword evidence="2" id="KW-0813">Transport</keyword>
<feature type="transmembrane region" description="Helical" evidence="8">
    <location>
        <begin position="139"/>
        <end position="159"/>
    </location>
</feature>
<gene>
    <name evidence="10" type="ORF">SAMN04489721_2198</name>
</gene>
<evidence type="ECO:0000256" key="3">
    <source>
        <dbReference type="ARBA" id="ARBA00022475"/>
    </source>
</evidence>
<name>A0A1H1W9Y0_9MICO</name>
<dbReference type="GO" id="GO:0055085">
    <property type="term" value="P:transmembrane transport"/>
    <property type="evidence" value="ECO:0007669"/>
    <property type="project" value="InterPro"/>
</dbReference>
<keyword evidence="6 8" id="KW-0472">Membrane</keyword>
<dbReference type="EMBL" id="LT629755">
    <property type="protein sequence ID" value="SDS94158.1"/>
    <property type="molecule type" value="Genomic_DNA"/>
</dbReference>
<keyword evidence="3" id="KW-1003">Cell membrane</keyword>
<proteinExistence type="predicted"/>
<dbReference type="Gene3D" id="1.10.3720.10">
    <property type="entry name" value="MetI-like"/>
    <property type="match status" value="1"/>
</dbReference>
<feature type="transmembrane region" description="Helical" evidence="8">
    <location>
        <begin position="295"/>
        <end position="318"/>
    </location>
</feature>
<evidence type="ECO:0000256" key="4">
    <source>
        <dbReference type="ARBA" id="ARBA00022692"/>
    </source>
</evidence>
<evidence type="ECO:0000259" key="9">
    <source>
        <dbReference type="PROSITE" id="PS50928"/>
    </source>
</evidence>
<evidence type="ECO:0000313" key="11">
    <source>
        <dbReference type="Proteomes" id="UP000199482"/>
    </source>
</evidence>
<sequence length="326" mass="35527">MKPPSTGTRSSNVTVTAPPAPAGVVPSGRRRPETRRSSRVNAGQSRYGYLFVSGYTILLLAFGLLPTLYALYLSFTRDGDFVGFDNFARVMGDYRFLPAVGHVALYIVFWLVSLLIFVVVLAIVVHGIRVRWLGDTARFLFYIPGAIAGASSVLLWLFVLDPSVSPVSGLLRAMGFESLVNVVAVDNLPVVFTVIAFWAGAGGWIVIMYGALNNISSDIMEAARIDGANALQVAWHIQLPMLTKWISYMGIMSLAAGTQLFVEPKVLAQATKNVVPEDYSLNQLAYLYAFRQGDFSGSAAISVMLLVVALGLSTVFIFRGRLFEHD</sequence>
<evidence type="ECO:0000313" key="10">
    <source>
        <dbReference type="EMBL" id="SDS94158.1"/>
    </source>
</evidence>
<feature type="transmembrane region" description="Helical" evidence="8">
    <location>
        <begin position="190"/>
        <end position="212"/>
    </location>
</feature>
<evidence type="ECO:0000256" key="1">
    <source>
        <dbReference type="ARBA" id="ARBA00004651"/>
    </source>
</evidence>
<keyword evidence="5 8" id="KW-1133">Transmembrane helix</keyword>
<feature type="transmembrane region" description="Helical" evidence="8">
    <location>
        <begin position="103"/>
        <end position="127"/>
    </location>
</feature>
<dbReference type="PROSITE" id="PS50928">
    <property type="entry name" value="ABC_TM1"/>
    <property type="match status" value="1"/>
</dbReference>
<dbReference type="Proteomes" id="UP000199482">
    <property type="component" value="Chromosome I"/>
</dbReference>
<dbReference type="AlphaFoldDB" id="A0A1H1W9Y0"/>
<dbReference type="CDD" id="cd06261">
    <property type="entry name" value="TM_PBP2"/>
    <property type="match status" value="1"/>
</dbReference>